<evidence type="ECO:0000313" key="6">
    <source>
        <dbReference type="Proteomes" id="UP000309389"/>
    </source>
</evidence>
<evidence type="ECO:0000259" key="4">
    <source>
        <dbReference type="Pfam" id="PF13463"/>
    </source>
</evidence>
<proteinExistence type="predicted"/>
<name>A0A4T3F4L6_9SPHN</name>
<dbReference type="EMBL" id="SSHH01000002">
    <property type="protein sequence ID" value="TIX50448.1"/>
    <property type="molecule type" value="Genomic_DNA"/>
</dbReference>
<comment type="caution">
    <text evidence="5">The sequence shown here is derived from an EMBL/GenBank/DDBJ whole genome shotgun (WGS) entry which is preliminary data.</text>
</comment>
<dbReference type="Proteomes" id="UP000309389">
    <property type="component" value="Unassembled WGS sequence"/>
</dbReference>
<dbReference type="InterPro" id="IPR000835">
    <property type="entry name" value="HTH_MarR-typ"/>
</dbReference>
<reference evidence="5 6" key="1">
    <citation type="submission" date="2019-04" db="EMBL/GenBank/DDBJ databases">
        <title>Altererythrobacter aquimixticola sp. nov., isolated from sediment of junction between the ocean and a freshwater spring.</title>
        <authorList>
            <person name="Yoon J.-H."/>
        </authorList>
    </citation>
    <scope>NUCLEOTIDE SEQUENCE [LARGE SCALE GENOMIC DNA]</scope>
    <source>
        <strain evidence="5 6">SSKS-13</strain>
    </source>
</reference>
<dbReference type="GO" id="GO:0003700">
    <property type="term" value="F:DNA-binding transcription factor activity"/>
    <property type="evidence" value="ECO:0007669"/>
    <property type="project" value="InterPro"/>
</dbReference>
<sequence>MAPAVLVIRRQDMDEVIDEKGDALLDRLAENWTPREMRDLASTLLRLADSLDQDWEPPQSKSIFRWPNALTRIEKNALNLAMKARLIYDSRRKRRELIPAEYLGEPAWDMLLELFMQYSGGAKVSTSSLCIASDCPQSTALRYIAELEKGGMVKRSSSHHDKRVNFVELTDKGIIAVGTYLDQH</sequence>
<keyword evidence="6" id="KW-1185">Reference proteome</keyword>
<evidence type="ECO:0000256" key="1">
    <source>
        <dbReference type="ARBA" id="ARBA00023015"/>
    </source>
</evidence>
<dbReference type="OrthoDB" id="7594920at2"/>
<dbReference type="Gene3D" id="1.10.10.10">
    <property type="entry name" value="Winged helix-like DNA-binding domain superfamily/Winged helix DNA-binding domain"/>
    <property type="match status" value="1"/>
</dbReference>
<evidence type="ECO:0000256" key="3">
    <source>
        <dbReference type="ARBA" id="ARBA00023163"/>
    </source>
</evidence>
<keyword evidence="3" id="KW-0804">Transcription</keyword>
<accession>A0A4T3F4L6</accession>
<dbReference type="InterPro" id="IPR036388">
    <property type="entry name" value="WH-like_DNA-bd_sf"/>
</dbReference>
<protein>
    <recommendedName>
        <fullName evidence="4">HTH marR-type domain-containing protein</fullName>
    </recommendedName>
</protein>
<dbReference type="PANTHER" id="PTHR42756">
    <property type="entry name" value="TRANSCRIPTIONAL REGULATOR, MARR"/>
    <property type="match status" value="1"/>
</dbReference>
<evidence type="ECO:0000313" key="5">
    <source>
        <dbReference type="EMBL" id="TIX50448.1"/>
    </source>
</evidence>
<dbReference type="AlphaFoldDB" id="A0A4T3F4L6"/>
<dbReference type="InterPro" id="IPR036390">
    <property type="entry name" value="WH_DNA-bd_sf"/>
</dbReference>
<dbReference type="Pfam" id="PF13463">
    <property type="entry name" value="HTH_27"/>
    <property type="match status" value="1"/>
</dbReference>
<feature type="domain" description="HTH marR-type" evidence="4">
    <location>
        <begin position="123"/>
        <end position="173"/>
    </location>
</feature>
<keyword evidence="2" id="KW-0238">DNA-binding</keyword>
<dbReference type="GO" id="GO:0003677">
    <property type="term" value="F:DNA binding"/>
    <property type="evidence" value="ECO:0007669"/>
    <property type="project" value="UniProtKB-KW"/>
</dbReference>
<evidence type="ECO:0000256" key="2">
    <source>
        <dbReference type="ARBA" id="ARBA00023125"/>
    </source>
</evidence>
<dbReference type="PANTHER" id="PTHR42756:SF1">
    <property type="entry name" value="TRANSCRIPTIONAL REPRESSOR OF EMRAB OPERON"/>
    <property type="match status" value="1"/>
</dbReference>
<dbReference type="SUPFAM" id="SSF46785">
    <property type="entry name" value="Winged helix' DNA-binding domain"/>
    <property type="match status" value="1"/>
</dbReference>
<keyword evidence="1" id="KW-0805">Transcription regulation</keyword>
<gene>
    <name evidence="5" type="ORF">E5222_09240</name>
</gene>
<organism evidence="5 6">
    <name type="scientific">Alteraurantiacibacter aquimixticola</name>
    <dbReference type="NCBI Taxonomy" id="2489173"/>
    <lineage>
        <taxon>Bacteria</taxon>
        <taxon>Pseudomonadati</taxon>
        <taxon>Pseudomonadota</taxon>
        <taxon>Alphaproteobacteria</taxon>
        <taxon>Sphingomonadales</taxon>
        <taxon>Erythrobacteraceae</taxon>
        <taxon>Alteraurantiacibacter</taxon>
    </lineage>
</organism>